<dbReference type="Proteomes" id="UP000233556">
    <property type="component" value="Unassembled WGS sequence"/>
</dbReference>
<organism evidence="2 3">
    <name type="scientific">Limosa lapponica baueri</name>
    <dbReference type="NCBI Taxonomy" id="1758121"/>
    <lineage>
        <taxon>Eukaryota</taxon>
        <taxon>Metazoa</taxon>
        <taxon>Chordata</taxon>
        <taxon>Craniata</taxon>
        <taxon>Vertebrata</taxon>
        <taxon>Euteleostomi</taxon>
        <taxon>Archelosauria</taxon>
        <taxon>Archosauria</taxon>
        <taxon>Dinosauria</taxon>
        <taxon>Saurischia</taxon>
        <taxon>Theropoda</taxon>
        <taxon>Coelurosauria</taxon>
        <taxon>Aves</taxon>
        <taxon>Neognathae</taxon>
        <taxon>Neoaves</taxon>
        <taxon>Charadriiformes</taxon>
        <taxon>Scolopacidae</taxon>
        <taxon>Limosa</taxon>
    </lineage>
</organism>
<keyword evidence="1" id="KW-0812">Transmembrane</keyword>
<keyword evidence="3" id="KW-1185">Reference proteome</keyword>
<evidence type="ECO:0000256" key="1">
    <source>
        <dbReference type="SAM" id="Phobius"/>
    </source>
</evidence>
<evidence type="ECO:0000313" key="2">
    <source>
        <dbReference type="EMBL" id="PKU33090.1"/>
    </source>
</evidence>
<keyword evidence="1" id="KW-0472">Membrane</keyword>
<dbReference type="AlphaFoldDB" id="A0A2I0TH10"/>
<protein>
    <submittedName>
        <fullName evidence="2">Uncharacterized protein</fullName>
    </submittedName>
</protein>
<keyword evidence="1" id="KW-1133">Transmembrane helix</keyword>
<accession>A0A2I0TH10</accession>
<evidence type="ECO:0000313" key="3">
    <source>
        <dbReference type="Proteomes" id="UP000233556"/>
    </source>
</evidence>
<proteinExistence type="predicted"/>
<name>A0A2I0TH10_LIMLA</name>
<feature type="transmembrane region" description="Helical" evidence="1">
    <location>
        <begin position="59"/>
        <end position="78"/>
    </location>
</feature>
<sequence length="148" mass="16711">MATLRISHEEETQIFVRVSEHYRSKLAQLCSLGEMTQMLKTETCFSALLDGGQFRHIQSSAPVVLAPLLVLGFMILYLEKTKINQPPNPLTATEVFDKVGPGQIAMRQLRFDLKIKRCFPNWGSNGRVSGKTSRTCVTVLEVERRQNS</sequence>
<reference evidence="3" key="1">
    <citation type="submission" date="2017-11" db="EMBL/GenBank/DDBJ databases">
        <authorList>
            <person name="Lima N.C."/>
            <person name="Parody-Merino A.M."/>
            <person name="Battley P.F."/>
            <person name="Fidler A.E."/>
            <person name="Prosdocimi F."/>
        </authorList>
    </citation>
    <scope>NUCLEOTIDE SEQUENCE [LARGE SCALE GENOMIC DNA]</scope>
</reference>
<dbReference type="EMBL" id="KZ510475">
    <property type="protein sequence ID" value="PKU33090.1"/>
    <property type="molecule type" value="Genomic_DNA"/>
</dbReference>
<gene>
    <name evidence="2" type="ORF">llap_16604</name>
</gene>
<reference evidence="3" key="2">
    <citation type="submission" date="2017-12" db="EMBL/GenBank/DDBJ databases">
        <title>Genome sequence of the Bar-tailed Godwit (Limosa lapponica baueri).</title>
        <authorList>
            <person name="Lima N.C.B."/>
            <person name="Parody-Merino A.M."/>
            <person name="Battley P.F."/>
            <person name="Fidler A.E."/>
            <person name="Prosdocimi F."/>
        </authorList>
    </citation>
    <scope>NUCLEOTIDE SEQUENCE [LARGE SCALE GENOMIC DNA]</scope>
</reference>